<accession>A0A926Z7C9</accession>
<comment type="catalytic activity">
    <reaction evidence="13">
        <text>N(6)-carboxybiotinyl-L-lysyl-[protein] + acetyl-CoA = N(6)-biotinyl-L-lysyl-[protein] + malonyl-CoA</text>
        <dbReference type="Rhea" id="RHEA:54728"/>
        <dbReference type="Rhea" id="RHEA-COMP:10505"/>
        <dbReference type="Rhea" id="RHEA-COMP:10506"/>
        <dbReference type="ChEBI" id="CHEBI:57288"/>
        <dbReference type="ChEBI" id="CHEBI:57384"/>
        <dbReference type="ChEBI" id="CHEBI:83144"/>
        <dbReference type="ChEBI" id="CHEBI:83145"/>
        <dbReference type="EC" id="2.1.3.15"/>
    </reaction>
</comment>
<dbReference type="EMBL" id="JACJPY010000012">
    <property type="protein sequence ID" value="MBD2149734.1"/>
    <property type="molecule type" value="Genomic_DNA"/>
</dbReference>
<dbReference type="InterPro" id="IPR029045">
    <property type="entry name" value="ClpP/crotonase-like_dom_sf"/>
</dbReference>
<keyword evidence="8 13" id="KW-0862">Zinc</keyword>
<dbReference type="EC" id="2.1.3.15" evidence="13"/>
<gene>
    <name evidence="13" type="primary">accD</name>
    <name evidence="15" type="ORF">H6F44_06285</name>
</gene>
<feature type="binding site" evidence="13">
    <location>
        <position position="64"/>
    </location>
    <ligand>
        <name>Zn(2+)</name>
        <dbReference type="ChEBI" id="CHEBI:29105"/>
    </ligand>
</feature>
<keyword evidence="13" id="KW-0963">Cytoplasm</keyword>
<dbReference type="AlphaFoldDB" id="A0A926Z7C9"/>
<evidence type="ECO:0000256" key="13">
    <source>
        <dbReference type="HAMAP-Rule" id="MF_01395"/>
    </source>
</evidence>
<dbReference type="GO" id="GO:2001295">
    <property type="term" value="P:malonyl-CoA biosynthetic process"/>
    <property type="evidence" value="ECO:0007669"/>
    <property type="project" value="UniProtKB-UniRule"/>
</dbReference>
<dbReference type="Pfam" id="PF01039">
    <property type="entry name" value="Carboxyl_trans"/>
    <property type="match status" value="1"/>
</dbReference>
<dbReference type="GO" id="GO:0009317">
    <property type="term" value="C:acetyl-CoA carboxylase complex"/>
    <property type="evidence" value="ECO:0007669"/>
    <property type="project" value="InterPro"/>
</dbReference>
<keyword evidence="16" id="KW-1185">Reference proteome</keyword>
<feature type="binding site" evidence="13">
    <location>
        <position position="45"/>
    </location>
    <ligand>
        <name>Zn(2+)</name>
        <dbReference type="ChEBI" id="CHEBI:29105"/>
    </ligand>
</feature>
<keyword evidence="4 13" id="KW-0479">Metal-binding</keyword>
<name>A0A926Z7C9_9CYAN</name>
<keyword evidence="15" id="KW-0436">Ligase</keyword>
<evidence type="ECO:0000256" key="12">
    <source>
        <dbReference type="ARBA" id="ARBA00025280"/>
    </source>
</evidence>
<dbReference type="Proteomes" id="UP000631421">
    <property type="component" value="Unassembled WGS sequence"/>
</dbReference>
<dbReference type="Pfam" id="PF17848">
    <property type="entry name" value="Zn_ribbon_ACC"/>
    <property type="match status" value="1"/>
</dbReference>
<keyword evidence="11 13" id="KW-0275">Fatty acid biosynthesis</keyword>
<dbReference type="InterPro" id="IPR034733">
    <property type="entry name" value="AcCoA_carboxyl_beta"/>
</dbReference>
<proteinExistence type="inferred from homology"/>
<evidence type="ECO:0000256" key="4">
    <source>
        <dbReference type="ARBA" id="ARBA00022723"/>
    </source>
</evidence>
<comment type="subunit">
    <text evidence="13">Acetyl-CoA carboxylase is a heterohexamer composed of biotin carboxyl carrier protein (AccB), biotin carboxylase (AccC) and two subunits each of ACCase subunit alpha (AccA) and ACCase subunit beta (AccD).</text>
</comment>
<evidence type="ECO:0000256" key="9">
    <source>
        <dbReference type="ARBA" id="ARBA00022840"/>
    </source>
</evidence>
<comment type="pathway">
    <text evidence="13">Lipid metabolism; malonyl-CoA biosynthesis; malonyl-CoA from acetyl-CoA: step 1/1.</text>
</comment>
<dbReference type="PRINTS" id="PR01070">
    <property type="entry name" value="ACCCTRFRASEB"/>
</dbReference>
<evidence type="ECO:0000256" key="1">
    <source>
        <dbReference type="ARBA" id="ARBA00004496"/>
    </source>
</evidence>
<evidence type="ECO:0000313" key="16">
    <source>
        <dbReference type="Proteomes" id="UP000631421"/>
    </source>
</evidence>
<evidence type="ECO:0000259" key="14">
    <source>
        <dbReference type="PROSITE" id="PS50980"/>
    </source>
</evidence>
<dbReference type="PANTHER" id="PTHR42995">
    <property type="entry name" value="ACETYL-COENZYME A CARBOXYLASE CARBOXYL TRANSFERASE SUBUNIT BETA, CHLOROPLASTIC"/>
    <property type="match status" value="1"/>
</dbReference>
<evidence type="ECO:0000313" key="15">
    <source>
        <dbReference type="EMBL" id="MBD2149734.1"/>
    </source>
</evidence>
<feature type="binding site" evidence="13">
    <location>
        <position position="42"/>
    </location>
    <ligand>
        <name>Zn(2+)</name>
        <dbReference type="ChEBI" id="CHEBI:29105"/>
    </ligand>
</feature>
<dbReference type="GO" id="GO:0016743">
    <property type="term" value="F:carboxyl- or carbamoyltransferase activity"/>
    <property type="evidence" value="ECO:0007669"/>
    <property type="project" value="UniProtKB-UniRule"/>
</dbReference>
<dbReference type="GO" id="GO:0005524">
    <property type="term" value="F:ATP binding"/>
    <property type="evidence" value="ECO:0007669"/>
    <property type="project" value="UniProtKB-KW"/>
</dbReference>
<keyword evidence="7 13" id="KW-0276">Fatty acid metabolism</keyword>
<keyword evidence="6 13" id="KW-0863">Zinc-finger</keyword>
<comment type="similarity">
    <text evidence="13">Belongs to the AccD/PCCB family.</text>
</comment>
<protein>
    <recommendedName>
        <fullName evidence="13">Acetyl-coenzyme A carboxylase carboxyl transferase subunit beta</fullName>
        <shortName evidence="13">ACCase subunit beta</shortName>
        <shortName evidence="13">Acetyl-CoA carboxylase carboxyltransferase subunit beta</shortName>
        <ecNumber evidence="13">2.1.3.15</ecNumber>
    </recommendedName>
</protein>
<dbReference type="InterPro" id="IPR011762">
    <property type="entry name" value="COA_CT_N"/>
</dbReference>
<evidence type="ECO:0000256" key="6">
    <source>
        <dbReference type="ARBA" id="ARBA00022771"/>
    </source>
</evidence>
<evidence type="ECO:0000256" key="11">
    <source>
        <dbReference type="ARBA" id="ARBA00023160"/>
    </source>
</evidence>
<sequence length="305" mass="33833">MSLFDWFAETRSRASEAYRRKTPTLNQDSQEREIPDGLWHKCSSCGTLTYVKDLTTNLMVCPECGHHNQVNAYERIAQLIDAGTWLEMDAELTSCDPLVFKDRKPYSDRIKEYRQKTGLSDGVITGIGKIDGCDVAMAVMDFRFMGGSMGSVVGEKITRMLETATAKGFPALIFCASGGARMQEGILSLMQMAKTSAALERHRQSSLLYIPILTNPTTGGVTASFAMLGDIIIAEPKALIGFTGRRVIEQTLKQKIPEGFQSSEYLLDHGFVDVVVPRTKLKQNLAMILKMHLQNSQPQNTPNII</sequence>
<dbReference type="NCBIfam" id="TIGR00515">
    <property type="entry name" value="accD"/>
    <property type="match status" value="1"/>
</dbReference>
<comment type="function">
    <text evidence="12 13">Component of the acetyl coenzyme A carboxylase (ACC) complex. Biotin carboxylase (BC) catalyzes the carboxylation of biotin on its carrier protein (BCCP) and then the CO(2) group is transferred by the transcarboxylase to acetyl-CoA to form malonyl-CoA.</text>
</comment>
<keyword evidence="9 13" id="KW-0067">ATP-binding</keyword>
<dbReference type="GO" id="GO:0003989">
    <property type="term" value="F:acetyl-CoA carboxylase activity"/>
    <property type="evidence" value="ECO:0007669"/>
    <property type="project" value="InterPro"/>
</dbReference>
<dbReference type="HAMAP" id="MF_01395">
    <property type="entry name" value="AcetylCoA_CT_beta"/>
    <property type="match status" value="1"/>
</dbReference>
<dbReference type="InterPro" id="IPR041010">
    <property type="entry name" value="Znf-ACC"/>
</dbReference>
<feature type="zinc finger region" description="C4-type" evidence="13">
    <location>
        <begin position="42"/>
        <end position="64"/>
    </location>
</feature>
<dbReference type="SUPFAM" id="SSF52096">
    <property type="entry name" value="ClpP/crotonase"/>
    <property type="match status" value="1"/>
</dbReference>
<dbReference type="PROSITE" id="PS50980">
    <property type="entry name" value="COA_CT_NTER"/>
    <property type="match status" value="1"/>
</dbReference>
<feature type="domain" description="CoA carboxyltransferase N-terminal" evidence="14">
    <location>
        <begin position="38"/>
        <end position="305"/>
    </location>
</feature>
<dbReference type="GO" id="GO:0006633">
    <property type="term" value="P:fatty acid biosynthetic process"/>
    <property type="evidence" value="ECO:0007669"/>
    <property type="project" value="UniProtKB-KW"/>
</dbReference>
<evidence type="ECO:0000256" key="2">
    <source>
        <dbReference type="ARBA" id="ARBA00022516"/>
    </source>
</evidence>
<dbReference type="PANTHER" id="PTHR42995:SF5">
    <property type="entry name" value="ACETYL-COENZYME A CARBOXYLASE CARBOXYL TRANSFERASE SUBUNIT BETA, CHLOROPLASTIC"/>
    <property type="match status" value="1"/>
</dbReference>
<feature type="binding site" evidence="13">
    <location>
        <position position="61"/>
    </location>
    <ligand>
        <name>Zn(2+)</name>
        <dbReference type="ChEBI" id="CHEBI:29105"/>
    </ligand>
</feature>
<dbReference type="RefSeq" id="WP_190350099.1">
    <property type="nucleotide sequence ID" value="NZ_JACJPY010000012.1"/>
</dbReference>
<comment type="subcellular location">
    <subcellularLocation>
        <location evidence="1 13">Cytoplasm</location>
    </subcellularLocation>
</comment>
<keyword evidence="5 13" id="KW-0547">Nucleotide-binding</keyword>
<dbReference type="GO" id="GO:0008270">
    <property type="term" value="F:zinc ion binding"/>
    <property type="evidence" value="ECO:0007669"/>
    <property type="project" value="UniProtKB-UniRule"/>
</dbReference>
<keyword evidence="3 13" id="KW-0808">Transferase</keyword>
<evidence type="ECO:0000256" key="10">
    <source>
        <dbReference type="ARBA" id="ARBA00023098"/>
    </source>
</evidence>
<reference evidence="15 16" key="1">
    <citation type="journal article" date="2015" name="ISME J.">
        <title>Draft Genome Sequence of Streptomyces incarnatus NRRL8089, which Produces the Nucleoside Antibiotic Sinefungin.</title>
        <authorList>
            <person name="Oshima K."/>
            <person name="Hattori M."/>
            <person name="Shimizu H."/>
            <person name="Fukuda K."/>
            <person name="Nemoto M."/>
            <person name="Inagaki K."/>
            <person name="Tamura T."/>
        </authorList>
    </citation>
    <scope>NUCLEOTIDE SEQUENCE [LARGE SCALE GENOMIC DNA]</scope>
    <source>
        <strain evidence="15 16">FACHB-1277</strain>
    </source>
</reference>
<comment type="caution">
    <text evidence="15">The sequence shown here is derived from an EMBL/GenBank/DDBJ whole genome shotgun (WGS) entry which is preliminary data.</text>
</comment>
<comment type="cofactor">
    <cofactor evidence="13">
        <name>Zn(2+)</name>
        <dbReference type="ChEBI" id="CHEBI:29105"/>
    </cofactor>
    <text evidence="13">Binds 1 zinc ion per subunit.</text>
</comment>
<evidence type="ECO:0000256" key="8">
    <source>
        <dbReference type="ARBA" id="ARBA00022833"/>
    </source>
</evidence>
<keyword evidence="10 13" id="KW-0443">Lipid metabolism</keyword>
<dbReference type="Gene3D" id="3.90.226.10">
    <property type="entry name" value="2-enoyl-CoA Hydratase, Chain A, domain 1"/>
    <property type="match status" value="1"/>
</dbReference>
<dbReference type="InterPro" id="IPR000438">
    <property type="entry name" value="Acetyl_CoA_COase_Trfase_b_su"/>
</dbReference>
<evidence type="ECO:0000256" key="5">
    <source>
        <dbReference type="ARBA" id="ARBA00022741"/>
    </source>
</evidence>
<organism evidence="15 16">
    <name type="scientific">Pseudanabaena cinerea FACHB-1277</name>
    <dbReference type="NCBI Taxonomy" id="2949581"/>
    <lineage>
        <taxon>Bacteria</taxon>
        <taxon>Bacillati</taxon>
        <taxon>Cyanobacteriota</taxon>
        <taxon>Cyanophyceae</taxon>
        <taxon>Pseudanabaenales</taxon>
        <taxon>Pseudanabaenaceae</taxon>
        <taxon>Pseudanabaena</taxon>
        <taxon>Pseudanabaena cinerea</taxon>
    </lineage>
</organism>
<keyword evidence="2 13" id="KW-0444">Lipid biosynthesis</keyword>
<evidence type="ECO:0000256" key="7">
    <source>
        <dbReference type="ARBA" id="ARBA00022832"/>
    </source>
</evidence>
<evidence type="ECO:0000256" key="3">
    <source>
        <dbReference type="ARBA" id="ARBA00022679"/>
    </source>
</evidence>